<dbReference type="AlphaFoldDB" id="A0A0K9CPE8"/>
<dbReference type="InterPro" id="IPR003778">
    <property type="entry name" value="CT_A_B"/>
</dbReference>
<organism evidence="5 6">
    <name type="scientific">Fusobacterium animalis D11</name>
    <dbReference type="NCBI Taxonomy" id="556264"/>
    <lineage>
        <taxon>Bacteria</taxon>
        <taxon>Fusobacteriati</taxon>
        <taxon>Fusobacteriota</taxon>
        <taxon>Fusobacteriia</taxon>
        <taxon>Fusobacteriales</taxon>
        <taxon>Fusobacteriaceae</taxon>
        <taxon>Fusobacterium</taxon>
    </lineage>
</organism>
<dbReference type="GO" id="GO:0005524">
    <property type="term" value="F:ATP binding"/>
    <property type="evidence" value="ECO:0007669"/>
    <property type="project" value="UniProtKB-KW"/>
</dbReference>
<name>A0A0K9CPE8_9FUSO</name>
<evidence type="ECO:0000256" key="2">
    <source>
        <dbReference type="ARBA" id="ARBA00022801"/>
    </source>
</evidence>
<dbReference type="EMBL" id="ACDS02000020">
    <property type="protein sequence ID" value="KMV76061.1"/>
    <property type="molecule type" value="Genomic_DNA"/>
</dbReference>
<evidence type="ECO:0000259" key="4">
    <source>
        <dbReference type="SMART" id="SM00797"/>
    </source>
</evidence>
<dbReference type="GO" id="GO:0016787">
    <property type="term" value="F:hydrolase activity"/>
    <property type="evidence" value="ECO:0007669"/>
    <property type="project" value="UniProtKB-KW"/>
</dbReference>
<reference evidence="5 6" key="2">
    <citation type="submission" date="2013-10" db="EMBL/GenBank/DDBJ databases">
        <title>The Genome Sequence of Fusobacterium nucleatum subsp. animalis D11.</title>
        <authorList>
            <consortium name="The Broad Institute Genomics Platform"/>
            <person name="Earl A."/>
            <person name="Ward D."/>
            <person name="Feldgarden M."/>
            <person name="Gevers D."/>
            <person name="Kostic A."/>
            <person name="Garrett W."/>
            <person name="Young S.K."/>
            <person name="Zeng Q."/>
            <person name="Gargeya S."/>
            <person name="Fitzgerald M."/>
            <person name="Abouelleil A."/>
            <person name="Alvarado L."/>
            <person name="Berlin A.M."/>
            <person name="Chapman S.B."/>
            <person name="Gainer-Dewar J."/>
            <person name="Goldberg J."/>
            <person name="Gnerre S."/>
            <person name="Griggs A."/>
            <person name="Gujja S."/>
            <person name="Hansen M."/>
            <person name="Howarth C."/>
            <person name="Imamovic A."/>
            <person name="Ireland A."/>
            <person name="Larimer J."/>
            <person name="McCowan C."/>
            <person name="Murphy C."/>
            <person name="Pearson M."/>
            <person name="Poon T.W."/>
            <person name="Priest M."/>
            <person name="Roberts A."/>
            <person name="Saif S."/>
            <person name="Shea T."/>
            <person name="Sykes S."/>
            <person name="Wortman J."/>
            <person name="Nusbaum C."/>
            <person name="Birren B."/>
        </authorList>
    </citation>
    <scope>NUCLEOTIDE SEQUENCE [LARGE SCALE GENOMIC DNA]</scope>
    <source>
        <strain evidence="5 6">D11</strain>
    </source>
</reference>
<dbReference type="InterPro" id="IPR052708">
    <property type="entry name" value="PxpC"/>
</dbReference>
<dbReference type="PANTHER" id="PTHR43309">
    <property type="entry name" value="5-OXOPROLINASE SUBUNIT C"/>
    <property type="match status" value="1"/>
</dbReference>
<gene>
    <name evidence="5" type="ORF">PSAG_04562</name>
</gene>
<evidence type="ECO:0000313" key="6">
    <source>
        <dbReference type="Proteomes" id="UP000004650"/>
    </source>
</evidence>
<comment type="caution">
    <text evidence="5">The sequence shown here is derived from an EMBL/GenBank/DDBJ whole genome shotgun (WGS) entry which is preliminary data.</text>
</comment>
<keyword evidence="2" id="KW-0378">Hydrolase</keyword>
<protein>
    <recommendedName>
        <fullName evidence="4">Carboxyltransferase domain-containing protein</fullName>
    </recommendedName>
</protein>
<dbReference type="Proteomes" id="UP000004650">
    <property type="component" value="Unassembled WGS sequence"/>
</dbReference>
<sequence length="160" mass="17620">MPSIKVHKPGLCTTVQDIGRIGYQQFGIPVSGVMDEFAFTVANYLVESDKNNAVLEIPFLGPTLEFDFDATIAITGADIQPKINNQEVKMWQSINIKKGDTLSFGRLKTGIRSYLAFSAEIDVPVVMGSKSTLLKSKLGGFEGRQLKMGDIINFKILNFI</sequence>
<dbReference type="Pfam" id="PF02626">
    <property type="entry name" value="CT_A_B"/>
    <property type="match status" value="1"/>
</dbReference>
<feature type="domain" description="Carboxyltransferase" evidence="4">
    <location>
        <begin position="25"/>
        <end position="159"/>
    </location>
</feature>
<accession>A0A0K9CPE8</accession>
<keyword evidence="3" id="KW-0067">ATP-binding</keyword>
<evidence type="ECO:0000256" key="3">
    <source>
        <dbReference type="ARBA" id="ARBA00022840"/>
    </source>
</evidence>
<reference evidence="6" key="1">
    <citation type="submission" date="2009-02" db="EMBL/GenBank/DDBJ databases">
        <title>The Genome Sequence of Shigella sp. D9.</title>
        <authorList>
            <consortium name="The Broad Institute Genome Sequencing Platform"/>
            <person name="Ward D."/>
            <person name="Young S.K."/>
            <person name="Kodira C.D."/>
            <person name="Zeng Q."/>
            <person name="Koehrsen M."/>
            <person name="Alvarado L."/>
            <person name="Berlin A."/>
            <person name="Borenstein D."/>
            <person name="Chen Z."/>
            <person name="Engels R."/>
            <person name="Freedman E."/>
            <person name="Gellesch M."/>
            <person name="Goldberg J."/>
            <person name="Griggs A."/>
            <person name="Gujja S."/>
            <person name="Heiman D."/>
            <person name="Hepburn T."/>
            <person name="Howarth C."/>
            <person name="Jen D."/>
            <person name="Larson L."/>
            <person name="Lewis B."/>
            <person name="Mehta T."/>
            <person name="Park D."/>
            <person name="Pearson M."/>
            <person name="Roberts A."/>
            <person name="Saif S."/>
            <person name="Shea T."/>
            <person name="Shenoy N."/>
            <person name="Sisk P."/>
            <person name="Stolte C."/>
            <person name="Sykes S."/>
            <person name="Walk T."/>
            <person name="White J."/>
            <person name="Yandava C."/>
            <person name="Allen-Vercoe E."/>
            <person name="Strauss J."/>
            <person name="Sibley C."/>
            <person name="White A."/>
            <person name="Ambrose C."/>
            <person name="Lander E."/>
            <person name="Nusbaum C."/>
            <person name="Galagan J."/>
            <person name="Birren B."/>
        </authorList>
    </citation>
    <scope>NUCLEOTIDE SEQUENCE [LARGE SCALE GENOMIC DNA]</scope>
    <source>
        <strain evidence="6">D11</strain>
    </source>
</reference>
<proteinExistence type="predicted"/>
<keyword evidence="1" id="KW-0547">Nucleotide-binding</keyword>
<evidence type="ECO:0000313" key="5">
    <source>
        <dbReference type="EMBL" id="KMV76061.1"/>
    </source>
</evidence>
<dbReference type="PANTHER" id="PTHR43309:SF5">
    <property type="entry name" value="5-OXOPROLINASE SUBUNIT C"/>
    <property type="match status" value="1"/>
</dbReference>
<dbReference type="SMART" id="SM00797">
    <property type="entry name" value="AHS2"/>
    <property type="match status" value="1"/>
</dbReference>
<evidence type="ECO:0000256" key="1">
    <source>
        <dbReference type="ARBA" id="ARBA00022741"/>
    </source>
</evidence>